<reference evidence="1" key="2">
    <citation type="journal article" date="2015" name="Data Brief">
        <title>Shoot transcriptome of the giant reed, Arundo donax.</title>
        <authorList>
            <person name="Barrero R.A."/>
            <person name="Guerrero F.D."/>
            <person name="Moolhuijzen P."/>
            <person name="Goolsby J.A."/>
            <person name="Tidwell J."/>
            <person name="Bellgard S.E."/>
            <person name="Bellgard M.I."/>
        </authorList>
    </citation>
    <scope>NUCLEOTIDE SEQUENCE</scope>
    <source>
        <tissue evidence="1">Shoot tissue taken approximately 20 cm above the soil surface</tissue>
    </source>
</reference>
<organism evidence="1">
    <name type="scientific">Arundo donax</name>
    <name type="common">Giant reed</name>
    <name type="synonym">Donax arundinaceus</name>
    <dbReference type="NCBI Taxonomy" id="35708"/>
    <lineage>
        <taxon>Eukaryota</taxon>
        <taxon>Viridiplantae</taxon>
        <taxon>Streptophyta</taxon>
        <taxon>Embryophyta</taxon>
        <taxon>Tracheophyta</taxon>
        <taxon>Spermatophyta</taxon>
        <taxon>Magnoliopsida</taxon>
        <taxon>Liliopsida</taxon>
        <taxon>Poales</taxon>
        <taxon>Poaceae</taxon>
        <taxon>PACMAD clade</taxon>
        <taxon>Arundinoideae</taxon>
        <taxon>Arundineae</taxon>
        <taxon>Arundo</taxon>
    </lineage>
</organism>
<dbReference type="EMBL" id="GBRH01218349">
    <property type="protein sequence ID" value="JAD79546.1"/>
    <property type="molecule type" value="Transcribed_RNA"/>
</dbReference>
<dbReference type="AlphaFoldDB" id="A0A0A9CVE8"/>
<reference evidence="1" key="1">
    <citation type="submission" date="2014-09" db="EMBL/GenBank/DDBJ databases">
        <authorList>
            <person name="Magalhaes I.L.F."/>
            <person name="Oliveira U."/>
            <person name="Santos F.R."/>
            <person name="Vidigal T.H.D.A."/>
            <person name="Brescovit A.D."/>
            <person name="Santos A.J."/>
        </authorList>
    </citation>
    <scope>NUCLEOTIDE SEQUENCE</scope>
    <source>
        <tissue evidence="1">Shoot tissue taken approximately 20 cm above the soil surface</tissue>
    </source>
</reference>
<accession>A0A0A9CVE8</accession>
<protein>
    <submittedName>
        <fullName evidence="1">Uncharacterized protein</fullName>
    </submittedName>
</protein>
<evidence type="ECO:0000313" key="1">
    <source>
        <dbReference type="EMBL" id="JAD79546.1"/>
    </source>
</evidence>
<proteinExistence type="predicted"/>
<sequence>MGCSKMHQMHEMAECEMKELLKVSQIVGRNSCRHRHLNDPRTA</sequence>
<name>A0A0A9CVE8_ARUDO</name>